<reference evidence="6 7" key="1">
    <citation type="submission" date="2016-08" db="EMBL/GenBank/DDBJ databases">
        <title>Draft genome of the agarase producing Sphingomonas sp. MCT13.</title>
        <authorList>
            <person name="D'Andrea M.M."/>
            <person name="Rossolini G.M."/>
            <person name="Thaller M.C."/>
        </authorList>
    </citation>
    <scope>NUCLEOTIDE SEQUENCE [LARGE SCALE GENOMIC DNA]</scope>
    <source>
        <strain evidence="6 7">MCT13</strain>
    </source>
</reference>
<dbReference type="RefSeq" id="WP_069321590.1">
    <property type="nucleotide sequence ID" value="NZ_MDDS01000057.1"/>
</dbReference>
<evidence type="ECO:0000256" key="2">
    <source>
        <dbReference type="ARBA" id="ARBA00009695"/>
    </source>
</evidence>
<comment type="similarity">
    <text evidence="2">Belongs to the RecX family.</text>
</comment>
<dbReference type="AlphaFoldDB" id="A0A1E3LSC2"/>
<dbReference type="InterPro" id="IPR053924">
    <property type="entry name" value="RecX_HTH_2nd"/>
</dbReference>
<dbReference type="Proteomes" id="UP000094487">
    <property type="component" value="Unassembled WGS sequence"/>
</dbReference>
<dbReference type="GO" id="GO:0005737">
    <property type="term" value="C:cytoplasm"/>
    <property type="evidence" value="ECO:0007669"/>
    <property type="project" value="UniProtKB-SubCell"/>
</dbReference>
<evidence type="ECO:0000313" key="6">
    <source>
        <dbReference type="EMBL" id="ODP36656.1"/>
    </source>
</evidence>
<dbReference type="EMBL" id="MDDS01000057">
    <property type="protein sequence ID" value="ODP36656.1"/>
    <property type="molecule type" value="Genomic_DNA"/>
</dbReference>
<dbReference type="STRING" id="1888892.BFL28_04945"/>
<dbReference type="Pfam" id="PF02631">
    <property type="entry name" value="RecX_HTH2"/>
    <property type="match status" value="1"/>
</dbReference>
<accession>A0A1E3LSC2</accession>
<protein>
    <recommendedName>
        <fullName evidence="3">Regulatory protein RecX</fullName>
    </recommendedName>
</protein>
<feature type="domain" description="RecX second three-helical" evidence="5">
    <location>
        <begin position="68"/>
        <end position="106"/>
    </location>
</feature>
<name>A0A1E3LSC2_9SPHN</name>
<evidence type="ECO:0000256" key="4">
    <source>
        <dbReference type="ARBA" id="ARBA00022490"/>
    </source>
</evidence>
<gene>
    <name evidence="6" type="ORF">BFL28_04945</name>
</gene>
<dbReference type="OrthoDB" id="7432442at2"/>
<comment type="caution">
    <text evidence="6">The sequence shown here is derived from an EMBL/GenBank/DDBJ whole genome shotgun (WGS) entry which is preliminary data.</text>
</comment>
<proteinExistence type="inferred from homology"/>
<organism evidence="6 7">
    <name type="scientific">Sphingomonas turrisvirgatae</name>
    <dbReference type="NCBI Taxonomy" id="1888892"/>
    <lineage>
        <taxon>Bacteria</taxon>
        <taxon>Pseudomonadati</taxon>
        <taxon>Pseudomonadota</taxon>
        <taxon>Alphaproteobacteria</taxon>
        <taxon>Sphingomonadales</taxon>
        <taxon>Sphingomonadaceae</taxon>
        <taxon>Sphingomonas</taxon>
    </lineage>
</organism>
<keyword evidence="4" id="KW-0963">Cytoplasm</keyword>
<evidence type="ECO:0000259" key="5">
    <source>
        <dbReference type="Pfam" id="PF02631"/>
    </source>
</evidence>
<evidence type="ECO:0000256" key="1">
    <source>
        <dbReference type="ARBA" id="ARBA00004496"/>
    </source>
</evidence>
<evidence type="ECO:0000313" key="7">
    <source>
        <dbReference type="Proteomes" id="UP000094487"/>
    </source>
</evidence>
<keyword evidence="7" id="KW-1185">Reference proteome</keyword>
<sequence>MKRTGRPIPPLDTASLERLALRYVERFATTRGKLAAYLARKIRERGWDGAPADPASVAERFAELGYVNDRLFAEAKASSMARRGLGARRVNQALRHAGVIGEDADAVAPQVEARRGETAVAFARRRRIGPFAAVAADRPKQAKHVAAMVRAGHSPDLAWRIARMAPGESTAAIAEEEHYCVDPFQESDG</sequence>
<evidence type="ECO:0000256" key="3">
    <source>
        <dbReference type="ARBA" id="ARBA00018111"/>
    </source>
</evidence>
<comment type="subcellular location">
    <subcellularLocation>
        <location evidence="1">Cytoplasm</location>
    </subcellularLocation>
</comment>